<dbReference type="Pfam" id="PF13432">
    <property type="entry name" value="TPR_16"/>
    <property type="match status" value="3"/>
</dbReference>
<gene>
    <name evidence="10" type="ORF">ACFPN2_02900</name>
</gene>
<keyword evidence="5" id="KW-0808">Transferase</keyword>
<feature type="repeat" description="TPR" evidence="8">
    <location>
        <begin position="109"/>
        <end position="142"/>
    </location>
</feature>
<dbReference type="InterPro" id="IPR019734">
    <property type="entry name" value="TPR_rpt"/>
</dbReference>
<evidence type="ECO:0000256" key="5">
    <source>
        <dbReference type="ARBA" id="ARBA00022679"/>
    </source>
</evidence>
<dbReference type="Gene3D" id="3.40.50.2000">
    <property type="entry name" value="Glycogen Phosphorylase B"/>
    <property type="match status" value="1"/>
</dbReference>
<protein>
    <recommendedName>
        <fullName evidence="3">protein O-GlcNAc transferase</fullName>
        <ecNumber evidence="3">2.4.1.255</ecNumber>
    </recommendedName>
</protein>
<evidence type="ECO:0000256" key="6">
    <source>
        <dbReference type="ARBA" id="ARBA00022737"/>
    </source>
</evidence>
<evidence type="ECO:0000313" key="11">
    <source>
        <dbReference type="Proteomes" id="UP001595904"/>
    </source>
</evidence>
<evidence type="ECO:0000256" key="3">
    <source>
        <dbReference type="ARBA" id="ARBA00011970"/>
    </source>
</evidence>
<dbReference type="SUPFAM" id="SSF53756">
    <property type="entry name" value="UDP-Glycosyltransferase/glycogen phosphorylase"/>
    <property type="match status" value="1"/>
</dbReference>
<dbReference type="EMBL" id="JBHSDU010000001">
    <property type="protein sequence ID" value="MFC4308020.1"/>
    <property type="molecule type" value="Genomic_DNA"/>
</dbReference>
<dbReference type="Proteomes" id="UP001595904">
    <property type="component" value="Unassembled WGS sequence"/>
</dbReference>
<feature type="repeat" description="TPR" evidence="8">
    <location>
        <begin position="279"/>
        <end position="312"/>
    </location>
</feature>
<feature type="repeat" description="TPR" evidence="8">
    <location>
        <begin position="143"/>
        <end position="176"/>
    </location>
</feature>
<evidence type="ECO:0000256" key="8">
    <source>
        <dbReference type="PROSITE-ProRule" id="PRU00339"/>
    </source>
</evidence>
<name>A0ABV8SKZ2_9GAMM</name>
<accession>A0ABV8SKZ2</accession>
<sequence>MKYSAAIRNRFDQAVSYFGQAQLERARALCLQVLDRHPDHCDALHLVGVIELRDGRAAAAADWLQRALDTDPNQAEIHLNLGNALLEAGRLQDAADRFNAALSLQPGHVSAWNNLGHALLQLDRHEDALNSFERALALQPGHVRALNNKGTALFRLKRDTEALAAFERATQLAPDYAEAWCNVGMSHVALKNGDVALTAYNRALELRPDLVDGLLGRADLYMEADRPDLALVDFHRALQLHPDHPIGLNHAGNALLALGRTGEALACYESCLKVMPDSPLVLANRGNALLRLMRYEEALHDFDRALALQPEFANALNSKASVLHVLGRKDETRACLEQLHALAPDFAYIPGALLNFRLQQCDWRDYASLRDRVIAGLGEGRMVDLPFPFLAVCDSPELQQRCGRIYTRDQCPVVMAPPAAVRRNDRLRIAYVSGDLREHAVSHLMAGVFREHDRSRFEVVAVSLQPFDESACSQALRASFDRFHVVPHLSDQQIAQLMREQQIDVAIDLMGHTLHSRPGIFAQRPAPVQIQHLGLPGTMGAPFMDYLIADEFLVPPPERVHYDEALILMPHCFQSNDDQRRIDTAMPSRRDAGLPDDVFVFCSFNNSYKINPEGFAAWMRILARVPDSVLWLVADDEPTRNHLRAAASKHDISAERLIFAPRVAYAQHLARMQLADLFLDTLPFNAGATASDALWAGVPLLTCPGRSFAARMAGSLLHALDLPELIANDPSHYETWAVELAHEPQRLKQLRDKLARQRLTQPLFQTKPHTRALEAAYESAFERATRGEAPATFNVSL</sequence>
<keyword evidence="4" id="KW-0328">Glycosyltransferase</keyword>
<dbReference type="Pfam" id="PF13181">
    <property type="entry name" value="TPR_8"/>
    <property type="match status" value="1"/>
</dbReference>
<keyword evidence="6" id="KW-0677">Repeat</keyword>
<comment type="caution">
    <text evidence="10">The sequence shown here is derived from an EMBL/GenBank/DDBJ whole genome shotgun (WGS) entry which is preliminary data.</text>
</comment>
<feature type="repeat" description="TPR" evidence="8">
    <location>
        <begin position="75"/>
        <end position="108"/>
    </location>
</feature>
<evidence type="ECO:0000259" key="9">
    <source>
        <dbReference type="Pfam" id="PF13844"/>
    </source>
</evidence>
<feature type="domain" description="O-GlcNAc transferase C-terminal" evidence="9">
    <location>
        <begin position="584"/>
        <end position="772"/>
    </location>
</feature>
<keyword evidence="7 8" id="KW-0802">TPR repeat</keyword>
<evidence type="ECO:0000313" key="10">
    <source>
        <dbReference type="EMBL" id="MFC4308020.1"/>
    </source>
</evidence>
<dbReference type="Pfam" id="PF13844">
    <property type="entry name" value="Glyco_transf_41"/>
    <property type="match status" value="2"/>
</dbReference>
<comment type="similarity">
    <text evidence="2">Belongs to the glycosyltransferase 41 family. O-GlcNAc transferase subfamily.</text>
</comment>
<dbReference type="RefSeq" id="WP_380594792.1">
    <property type="nucleotide sequence ID" value="NZ_JBHSDU010000001.1"/>
</dbReference>
<evidence type="ECO:0000256" key="4">
    <source>
        <dbReference type="ARBA" id="ARBA00022676"/>
    </source>
</evidence>
<dbReference type="Pfam" id="PF07719">
    <property type="entry name" value="TPR_2"/>
    <property type="match status" value="1"/>
</dbReference>
<keyword evidence="11" id="KW-1185">Reference proteome</keyword>
<dbReference type="PANTHER" id="PTHR44998">
    <property type="match status" value="1"/>
</dbReference>
<dbReference type="EC" id="2.4.1.255" evidence="3"/>
<dbReference type="SMART" id="SM00028">
    <property type="entry name" value="TPR"/>
    <property type="match status" value="10"/>
</dbReference>
<comment type="pathway">
    <text evidence="1">Protein modification; protein glycosylation.</text>
</comment>
<dbReference type="PROSITE" id="PS50293">
    <property type="entry name" value="TPR_REGION"/>
    <property type="match status" value="3"/>
</dbReference>
<proteinExistence type="inferred from homology"/>
<dbReference type="Gene3D" id="3.40.50.11380">
    <property type="match status" value="1"/>
</dbReference>
<feature type="repeat" description="TPR" evidence="8">
    <location>
        <begin position="177"/>
        <end position="210"/>
    </location>
</feature>
<evidence type="ECO:0000256" key="2">
    <source>
        <dbReference type="ARBA" id="ARBA00005386"/>
    </source>
</evidence>
<dbReference type="Pfam" id="PF00515">
    <property type="entry name" value="TPR_1"/>
    <property type="match status" value="1"/>
</dbReference>
<feature type="repeat" description="TPR" evidence="8">
    <location>
        <begin position="211"/>
        <end position="244"/>
    </location>
</feature>
<dbReference type="PROSITE" id="PS50005">
    <property type="entry name" value="TPR"/>
    <property type="match status" value="6"/>
</dbReference>
<evidence type="ECO:0000256" key="7">
    <source>
        <dbReference type="ARBA" id="ARBA00022803"/>
    </source>
</evidence>
<organism evidence="10 11">
    <name type="scientific">Steroidobacter flavus</name>
    <dbReference type="NCBI Taxonomy" id="1842136"/>
    <lineage>
        <taxon>Bacteria</taxon>
        <taxon>Pseudomonadati</taxon>
        <taxon>Pseudomonadota</taxon>
        <taxon>Gammaproteobacteria</taxon>
        <taxon>Steroidobacterales</taxon>
        <taxon>Steroidobacteraceae</taxon>
        <taxon>Steroidobacter</taxon>
    </lineage>
</organism>
<feature type="domain" description="O-GlcNAc transferase C-terminal" evidence="9">
    <location>
        <begin position="420"/>
        <end position="579"/>
    </location>
</feature>
<reference evidence="11" key="1">
    <citation type="journal article" date="2019" name="Int. J. Syst. Evol. Microbiol.">
        <title>The Global Catalogue of Microorganisms (GCM) 10K type strain sequencing project: providing services to taxonomists for standard genome sequencing and annotation.</title>
        <authorList>
            <consortium name="The Broad Institute Genomics Platform"/>
            <consortium name="The Broad Institute Genome Sequencing Center for Infectious Disease"/>
            <person name="Wu L."/>
            <person name="Ma J."/>
        </authorList>
    </citation>
    <scope>NUCLEOTIDE SEQUENCE [LARGE SCALE GENOMIC DNA]</scope>
    <source>
        <strain evidence="11">CGMCC 1.10759</strain>
    </source>
</reference>
<dbReference type="SUPFAM" id="SSF48452">
    <property type="entry name" value="TPR-like"/>
    <property type="match status" value="2"/>
</dbReference>
<dbReference type="PANTHER" id="PTHR44998:SF1">
    <property type="entry name" value="UDP-N-ACETYLGLUCOSAMINE--PEPTIDE N-ACETYLGLUCOSAMINYLTRANSFERASE 110 KDA SUBUNIT"/>
    <property type="match status" value="1"/>
</dbReference>
<dbReference type="InterPro" id="IPR013105">
    <property type="entry name" value="TPR_2"/>
</dbReference>
<dbReference type="Gene3D" id="1.25.40.10">
    <property type="entry name" value="Tetratricopeptide repeat domain"/>
    <property type="match status" value="5"/>
</dbReference>
<evidence type="ECO:0000256" key="1">
    <source>
        <dbReference type="ARBA" id="ARBA00004922"/>
    </source>
</evidence>
<dbReference type="InterPro" id="IPR011990">
    <property type="entry name" value="TPR-like_helical_dom_sf"/>
</dbReference>
<dbReference type="InterPro" id="IPR029489">
    <property type="entry name" value="OGT/SEC/SPY_C"/>
</dbReference>